<dbReference type="AlphaFoldDB" id="A0A1J1LU47"/>
<dbReference type="EMBL" id="CZDF01000174">
    <property type="protein sequence ID" value="CUR35538.1"/>
    <property type="molecule type" value="Genomic_DNA"/>
</dbReference>
<dbReference type="Proteomes" id="UP000184315">
    <property type="component" value="Unassembled WGS sequence"/>
</dbReference>
<name>A0A1J1LU47_9CYAN</name>
<evidence type="ECO:0000313" key="2">
    <source>
        <dbReference type="Proteomes" id="UP000184315"/>
    </source>
</evidence>
<sequence length="562" mass="65202">MKNTWILTTGSSDIQLNTDDKWNHFYTKAKSELSNFQVKPQEVDKPSTVENKSQKQYAVPSRVLAKVYGKDLDQHYDKLIFPLLDGFTQKLQQKQIKIDRLILILTDQTAIFMPQKKKEKNCPYWQDTCENEIFFKSYFQQNDWFKHTELNFLTLQPEKNKKGLDDWNSVLGLVEVLITNISVESNEIIYLSHQAGTPAISSALQFVSLSQFNQQVNFLVSNEYNPSAVDIIDRSNYLRKLQIEKAKKLIQDGLPGAALILLEGLLPDSSDSIKELKELVDTFNIKATVDNKKDEFKPENAIERVRDALDLIEIFFKQENYLQGITLLSAAQETFLKAAVMNYLSRIKQIGTVEGINYRLPPTDIVTWTNQGLLFFDDQQQKDKALWKDNQNKMARLLQCIGDNGLKIRRKIEILQYLKFPVNESIDNLDLWNKFNQKALKNLKCTSANNALLLWLKAITNPTIQTWSLLDWIGTYQRDFEYDRRNQLMHNLRGVEKKDVVLYLYGYPESEEHIDDSKDIYQVYKEEVKKPFINALHSLGLLESNSDINSIEQDLQTLSNKL</sequence>
<dbReference type="OrthoDB" id="428676at2"/>
<dbReference type="RefSeq" id="WP_072722496.1">
    <property type="nucleotide sequence ID" value="NZ_LN889815.1"/>
</dbReference>
<proteinExistence type="predicted"/>
<keyword evidence="2" id="KW-1185">Reference proteome</keyword>
<gene>
    <name evidence="1" type="ORF">PL9214670164</name>
</gene>
<reference evidence="2" key="1">
    <citation type="submission" date="2015-10" db="EMBL/GenBank/DDBJ databases">
        <authorList>
            <person name="Regsiter A."/>
            <person name="william w."/>
        </authorList>
    </citation>
    <scope>NUCLEOTIDE SEQUENCE [LARGE SCALE GENOMIC DNA]</scope>
</reference>
<dbReference type="STRING" id="671072.PL9214670164"/>
<evidence type="ECO:0000313" key="1">
    <source>
        <dbReference type="EMBL" id="CUR35538.1"/>
    </source>
</evidence>
<accession>A0A1J1LU47</accession>
<protein>
    <submittedName>
        <fullName evidence="1">Uncharacterized protein</fullName>
    </submittedName>
</protein>
<organism evidence="1 2">
    <name type="scientific">Planktothrix tepida PCC 9214</name>
    <dbReference type="NCBI Taxonomy" id="671072"/>
    <lineage>
        <taxon>Bacteria</taxon>
        <taxon>Bacillati</taxon>
        <taxon>Cyanobacteriota</taxon>
        <taxon>Cyanophyceae</taxon>
        <taxon>Oscillatoriophycideae</taxon>
        <taxon>Oscillatoriales</taxon>
        <taxon>Microcoleaceae</taxon>
        <taxon>Planktothrix</taxon>
    </lineage>
</organism>